<evidence type="ECO:0000256" key="1">
    <source>
        <dbReference type="SAM" id="Phobius"/>
    </source>
</evidence>
<keyword evidence="4" id="KW-1185">Reference proteome</keyword>
<reference evidence="3 4" key="1">
    <citation type="submission" date="2016-10" db="EMBL/GenBank/DDBJ databases">
        <authorList>
            <person name="de Groot N.N."/>
        </authorList>
    </citation>
    <scope>NUCLEOTIDE SEQUENCE [LARGE SCALE GENOMIC DNA]</scope>
    <source>
        <strain evidence="3 4">A-4</strain>
    </source>
</reference>
<keyword evidence="1" id="KW-0472">Membrane</keyword>
<dbReference type="PANTHER" id="PTHR36834:SF2">
    <property type="entry name" value="MEMBRANE PROTEIN"/>
    <property type="match status" value="1"/>
</dbReference>
<dbReference type="Pfam" id="PF04892">
    <property type="entry name" value="VanZ"/>
    <property type="match status" value="1"/>
</dbReference>
<dbReference type="InterPro" id="IPR053150">
    <property type="entry name" value="Teicoplanin_resist-assoc"/>
</dbReference>
<dbReference type="RefSeq" id="WP_074485926.1">
    <property type="nucleotide sequence ID" value="NZ_FMXP01000012.1"/>
</dbReference>
<dbReference type="AlphaFoldDB" id="A0A1G6BJ82"/>
<protein>
    <submittedName>
        <fullName evidence="3">Glycopeptide antibiotics resistance protein</fullName>
    </submittedName>
</protein>
<accession>A0A1G6BJ82</accession>
<dbReference type="Proteomes" id="UP000182508">
    <property type="component" value="Unassembled WGS sequence"/>
</dbReference>
<dbReference type="STRING" id="439219.SAMN02910293_01058"/>
<feature type="domain" description="VanZ-like" evidence="2">
    <location>
        <begin position="12"/>
        <end position="134"/>
    </location>
</feature>
<proteinExistence type="predicted"/>
<dbReference type="EMBL" id="FMXP01000012">
    <property type="protein sequence ID" value="SDB20701.1"/>
    <property type="molecule type" value="Genomic_DNA"/>
</dbReference>
<evidence type="ECO:0000259" key="2">
    <source>
        <dbReference type="Pfam" id="PF04892"/>
    </source>
</evidence>
<dbReference type="PANTHER" id="PTHR36834">
    <property type="entry name" value="MEMBRANE PROTEIN-RELATED"/>
    <property type="match status" value="1"/>
</dbReference>
<name>A0A1G6BJ82_9STRE</name>
<feature type="transmembrane region" description="Helical" evidence="1">
    <location>
        <begin position="146"/>
        <end position="167"/>
    </location>
</feature>
<feature type="transmembrane region" description="Helical" evidence="1">
    <location>
        <begin position="12"/>
        <end position="38"/>
    </location>
</feature>
<sequence length="169" mass="19341">MLSSKKTTKYLFYSYLILLTWGILFKFETQLSYIPFFYGPRILNLIPFSEPLVVNGDIVFAEMGFNLLVFIPFGVCFPLIREEWSFWKILGCGFLLSFLYESLQYILTIGMADVTDLIFNTLGVGVGLLVYLIFTKIFKSKTRQWVNVVGLAVIGLSFIVLILLFILGI</sequence>
<feature type="transmembrane region" description="Helical" evidence="1">
    <location>
        <begin position="117"/>
        <end position="134"/>
    </location>
</feature>
<organism evidence="3 4">
    <name type="scientific">Streptococcus henryi</name>
    <dbReference type="NCBI Taxonomy" id="439219"/>
    <lineage>
        <taxon>Bacteria</taxon>
        <taxon>Bacillati</taxon>
        <taxon>Bacillota</taxon>
        <taxon>Bacilli</taxon>
        <taxon>Lactobacillales</taxon>
        <taxon>Streptococcaceae</taxon>
        <taxon>Streptococcus</taxon>
    </lineage>
</organism>
<feature type="transmembrane region" description="Helical" evidence="1">
    <location>
        <begin position="92"/>
        <end position="111"/>
    </location>
</feature>
<dbReference type="InterPro" id="IPR006976">
    <property type="entry name" value="VanZ-like"/>
</dbReference>
<dbReference type="eggNOG" id="COG4767">
    <property type="taxonomic scope" value="Bacteria"/>
</dbReference>
<gene>
    <name evidence="3" type="ORF">SAMN02910293_01058</name>
</gene>
<evidence type="ECO:0000313" key="3">
    <source>
        <dbReference type="EMBL" id="SDB20701.1"/>
    </source>
</evidence>
<keyword evidence="1" id="KW-0812">Transmembrane</keyword>
<feature type="transmembrane region" description="Helical" evidence="1">
    <location>
        <begin position="58"/>
        <end position="80"/>
    </location>
</feature>
<evidence type="ECO:0000313" key="4">
    <source>
        <dbReference type="Proteomes" id="UP000182508"/>
    </source>
</evidence>
<keyword evidence="1" id="KW-1133">Transmembrane helix</keyword>